<sequence>MLKEKFKSFIICIVISLCIIVSECNEGKIGEFLSSRIETMSNATIEMVDKRVLKLTGPIKSIYCNQTNADRIIIYKHAEDYIYMLSENELMAIDINEKEARFLFVGTFLHMSEAAIEFQVQNWRNKIVVVMRTSTSLQVYLTSSDFKTVANLETVQKININVPTSNKYVLFRNGEDLFMVTYEIRTDSANKLILYKWRATFFTNESEESADLPSKSDLFVYNTNTTEPLVILIGIGEINQIIVLKILHKRNKWKKLQRMQFKRSFIKCIVNKGNLYMIGCSTETYCAIYKWTNSQFRRYQKLSSQIQEKIKDIKFGHDIIVMENNERMMSFYTSPDFIGLRSALSRVNSLDHFDFTLFKMSTSQNLYFVDFLFNKTSFEINFYDVSEEHSKAISSERSNSASSPKPLKCVTNLKTILKNRILMVQSVKSSGQKLANQNKSLQLDKIRKIIANLINIKDVKVGIVQMPYHVNLSAKKLEMEVINTNIETELARKLLKEHSTIDDRANEKDGLQTIAIESLEYKGKNTMFQNNMFRNHPKIMFEDDIKLNTIAAKEINVKSDQINSIKLKLIVLASSPNIIGGLKVIKNLKADRLKVSKAFNNLPVDFLRLPSSNSQEIKQLVKGIEFKGDITVKNLNVTFLNGFNLSALLDNNFVVNDRNVIKGILLLQNITNVNKLYAERIGSSNVAHLMTTSTDQLLHTDLFINKIFSTNLQADKINNENLHETVALANVFNKVEVPTQFNKINILRNLNIEDSETNDERNHAEILEVIENMKRHVIGTKTSDLSQIYNGRVIIRGTVNIKDADTFSLKTRILMNSIEIPRSIPENYWMININQDIPVDRFLITSERIKTRNVMTLLLNQHFVKDLILLNAKDLPRSVNLRFEDVYSKENLFGHADNFLVSIPYSLNQTIARIRNRNSEFIISPIEFKGNAKIRHLTTNDINGIINQNLVDKSHSRIKFEALQNVGNMHVTVLKVEDHLNASTFNNANLQMTSERMAKIDEPIDLESQHLSAFEAVNMSVVFFEDFLFHDFIEELTKKFKGLDKQVKNVKISGEIEYLENVFLDSINEKINFNDMLHHVVRKNQTALDVKGNKSFRDNLVVIDGIKSKQANELVIDRVLYHTLSRSKPQAIEGNVFAKRLSIKNVDAAIVNNVDYNQIIDRMILHNPIRANIRVKFLNSTHIKSRTSSFAIQQLMKLFHFPMRNSWNSIESTEMVKVSIQKSTFLDRLMTIAVNKFDETQIITGSFQVNSHKFYIKKLVKTDNFLISNQNPINLIKLYHDSVKTNTQDPQILIGIKTFLVPFYADYAVIGKSSFLISKRVNNLDIVYLNNTILRPIDVITVTKTFLSLKVENIVISDNLNGLPLSSFFPLANVQQLLSKLWLTSLEVFNLKTYTFNEYSLPHFLQDRMRKFDGMEQEVSGLLTFTSLDLTDDIMMSSINGVMIEDMIFDQSDHLQDVTGHKTVRVIKLIGPSIIKSINNVDFTDFLKKTISKHQKRTIESVKLPSTELREGLHVKRYLNGHHIEELLTSDFHVPKLDNLVTLMSQISDLNNNENLGSVKAKRLLYIDYDPEVSISYENPQRYGNRCSGNVIYPIKFKTAVLREKRDSEMIVEIPSMSITVKPNLKCRHTMVHSKEIELWWTYKVNPNATIMRNFSFSNDISDIKFLEHNKTNIFMILTMQNDIDLTSEIFVLQLAINENDWYESQGRLIGLNYVTYSLIVSLPQQQFLVVSSFNGTTISDFVSIYLFNDKLNKFVKGQKDIEGDKFDILLSINVAPKIFVQRTTTFLLLSREKSKIFFIYRLKMSSNEFIFQRKFLFESEILEIVVLYINNENPFFIVSFVTGDFCLYEWRGIENWKVKQCGHFSNINSIKSYEYLKRHHLLLTSSLNAGTALTVYRQGDFF</sequence>
<reference evidence="2 3" key="1">
    <citation type="submission" date="2015-04" db="EMBL/GenBank/DDBJ databases">
        <authorList>
            <person name="Syromyatnikov M.Y."/>
            <person name="Popov V.N."/>
        </authorList>
    </citation>
    <scope>NUCLEOTIDE SEQUENCE [LARGE SCALE GENOMIC DNA]</scope>
</reference>
<feature type="chain" id="PRO_5012723870" evidence="1">
    <location>
        <begin position="25"/>
        <end position="1903"/>
    </location>
</feature>
<dbReference type="Proteomes" id="UP000183832">
    <property type="component" value="Unassembled WGS sequence"/>
</dbReference>
<keyword evidence="1" id="KW-0732">Signal</keyword>
<dbReference type="STRING" id="568069.A0A1J1IVE8"/>
<accession>A0A1J1IVE8</accession>
<feature type="signal peptide" evidence="1">
    <location>
        <begin position="1"/>
        <end position="24"/>
    </location>
</feature>
<proteinExistence type="predicted"/>
<gene>
    <name evidence="2" type="ORF">CLUMA_CG015260</name>
</gene>
<dbReference type="EMBL" id="CVRI01000057">
    <property type="protein sequence ID" value="CRL02513.1"/>
    <property type="molecule type" value="Genomic_DNA"/>
</dbReference>
<organism evidence="2 3">
    <name type="scientific">Clunio marinus</name>
    <dbReference type="NCBI Taxonomy" id="568069"/>
    <lineage>
        <taxon>Eukaryota</taxon>
        <taxon>Metazoa</taxon>
        <taxon>Ecdysozoa</taxon>
        <taxon>Arthropoda</taxon>
        <taxon>Hexapoda</taxon>
        <taxon>Insecta</taxon>
        <taxon>Pterygota</taxon>
        <taxon>Neoptera</taxon>
        <taxon>Endopterygota</taxon>
        <taxon>Diptera</taxon>
        <taxon>Nematocera</taxon>
        <taxon>Chironomoidea</taxon>
        <taxon>Chironomidae</taxon>
        <taxon>Clunio</taxon>
    </lineage>
</organism>
<evidence type="ECO:0000313" key="3">
    <source>
        <dbReference type="Proteomes" id="UP000183832"/>
    </source>
</evidence>
<keyword evidence="3" id="KW-1185">Reference proteome</keyword>
<name>A0A1J1IVE8_9DIPT</name>
<evidence type="ECO:0000313" key="2">
    <source>
        <dbReference type="EMBL" id="CRL02513.1"/>
    </source>
</evidence>
<dbReference type="OrthoDB" id="7789999at2759"/>
<evidence type="ECO:0000256" key="1">
    <source>
        <dbReference type="SAM" id="SignalP"/>
    </source>
</evidence>
<protein>
    <submittedName>
        <fullName evidence="2">CLUMA_CG015260, isoform A</fullName>
    </submittedName>
</protein>